<dbReference type="EMBL" id="KB203382">
    <property type="protein sequence ID" value="ESO84861.1"/>
    <property type="molecule type" value="Genomic_DNA"/>
</dbReference>
<dbReference type="CTD" id="20240852"/>
<dbReference type="PANTHER" id="PTHR24064">
    <property type="entry name" value="SOLUTE CARRIER FAMILY 22 MEMBER"/>
    <property type="match status" value="1"/>
</dbReference>
<name>V3ZVC4_LOTGI</name>
<feature type="transmembrane region" description="Helical" evidence="5">
    <location>
        <begin position="384"/>
        <end position="407"/>
    </location>
</feature>
<feature type="transmembrane region" description="Helical" evidence="5">
    <location>
        <begin position="356"/>
        <end position="377"/>
    </location>
</feature>
<keyword evidence="3 5" id="KW-1133">Transmembrane helix</keyword>
<dbReference type="GO" id="GO:0016020">
    <property type="term" value="C:membrane"/>
    <property type="evidence" value="ECO:0007669"/>
    <property type="project" value="UniProtKB-SubCell"/>
</dbReference>
<dbReference type="Gene3D" id="1.20.1250.20">
    <property type="entry name" value="MFS general substrate transporter like domains"/>
    <property type="match status" value="1"/>
</dbReference>
<gene>
    <name evidence="7" type="ORF">LOTGIDRAFT_168351</name>
</gene>
<evidence type="ECO:0000256" key="2">
    <source>
        <dbReference type="ARBA" id="ARBA00022692"/>
    </source>
</evidence>
<dbReference type="InterPro" id="IPR005828">
    <property type="entry name" value="MFS_sugar_transport-like"/>
</dbReference>
<keyword evidence="2 5" id="KW-0812">Transmembrane</keyword>
<dbReference type="SUPFAM" id="SSF103473">
    <property type="entry name" value="MFS general substrate transporter"/>
    <property type="match status" value="1"/>
</dbReference>
<dbReference type="OrthoDB" id="10021984at2759"/>
<keyword evidence="4 5" id="KW-0472">Membrane</keyword>
<feature type="transmembrane region" description="Helical" evidence="5">
    <location>
        <begin position="323"/>
        <end position="344"/>
    </location>
</feature>
<proteinExistence type="predicted"/>
<dbReference type="Proteomes" id="UP000030746">
    <property type="component" value="Unassembled WGS sequence"/>
</dbReference>
<dbReference type="KEGG" id="lgi:LOTGIDRAFT_168351"/>
<evidence type="ECO:0000313" key="7">
    <source>
        <dbReference type="EMBL" id="ESO84861.1"/>
    </source>
</evidence>
<evidence type="ECO:0000259" key="6">
    <source>
        <dbReference type="PROSITE" id="PS50850"/>
    </source>
</evidence>
<dbReference type="GeneID" id="20240852"/>
<organism evidence="7 8">
    <name type="scientific">Lottia gigantea</name>
    <name type="common">Giant owl limpet</name>
    <dbReference type="NCBI Taxonomy" id="225164"/>
    <lineage>
        <taxon>Eukaryota</taxon>
        <taxon>Metazoa</taxon>
        <taxon>Spiralia</taxon>
        <taxon>Lophotrochozoa</taxon>
        <taxon>Mollusca</taxon>
        <taxon>Gastropoda</taxon>
        <taxon>Patellogastropoda</taxon>
        <taxon>Lottioidea</taxon>
        <taxon>Lottiidae</taxon>
        <taxon>Lottia</taxon>
    </lineage>
</organism>
<comment type="subcellular location">
    <subcellularLocation>
        <location evidence="1">Membrane</location>
        <topology evidence="1">Multi-pass membrane protein</topology>
    </subcellularLocation>
</comment>
<feature type="transmembrane region" description="Helical" evidence="5">
    <location>
        <begin position="413"/>
        <end position="436"/>
    </location>
</feature>
<feature type="transmembrane region" description="Helical" evidence="5">
    <location>
        <begin position="481"/>
        <end position="502"/>
    </location>
</feature>
<dbReference type="InterPro" id="IPR005829">
    <property type="entry name" value="Sugar_transporter_CS"/>
</dbReference>
<feature type="domain" description="Major facilitator superfamily (MFS) profile" evidence="6">
    <location>
        <begin position="82"/>
        <end position="506"/>
    </location>
</feature>
<dbReference type="Pfam" id="PF00083">
    <property type="entry name" value="Sugar_tr"/>
    <property type="match status" value="1"/>
</dbReference>
<dbReference type="RefSeq" id="XP_009064481.1">
    <property type="nucleotide sequence ID" value="XM_009066233.1"/>
</dbReference>
<protein>
    <recommendedName>
        <fullName evidence="6">Major facilitator superfamily (MFS) profile domain-containing protein</fullName>
    </recommendedName>
</protein>
<reference evidence="7 8" key="1">
    <citation type="journal article" date="2013" name="Nature">
        <title>Insights into bilaterian evolution from three spiralian genomes.</title>
        <authorList>
            <person name="Simakov O."/>
            <person name="Marletaz F."/>
            <person name="Cho S.J."/>
            <person name="Edsinger-Gonzales E."/>
            <person name="Havlak P."/>
            <person name="Hellsten U."/>
            <person name="Kuo D.H."/>
            <person name="Larsson T."/>
            <person name="Lv J."/>
            <person name="Arendt D."/>
            <person name="Savage R."/>
            <person name="Osoegawa K."/>
            <person name="de Jong P."/>
            <person name="Grimwood J."/>
            <person name="Chapman J.A."/>
            <person name="Shapiro H."/>
            <person name="Aerts A."/>
            <person name="Otillar R.P."/>
            <person name="Terry A.Y."/>
            <person name="Boore J.L."/>
            <person name="Grigoriev I.V."/>
            <person name="Lindberg D.R."/>
            <person name="Seaver E.C."/>
            <person name="Weisblat D.A."/>
            <person name="Putnam N.H."/>
            <person name="Rokhsar D.S."/>
        </authorList>
    </citation>
    <scope>NUCLEOTIDE SEQUENCE [LARGE SCALE GENOMIC DNA]</scope>
</reference>
<feature type="transmembrane region" description="Helical" evidence="5">
    <location>
        <begin position="127"/>
        <end position="147"/>
    </location>
</feature>
<evidence type="ECO:0000256" key="1">
    <source>
        <dbReference type="ARBA" id="ARBA00004141"/>
    </source>
</evidence>
<feature type="transmembrane region" description="Helical" evidence="5">
    <location>
        <begin position="182"/>
        <end position="203"/>
    </location>
</feature>
<accession>V3ZVC4</accession>
<dbReference type="OMA" id="RIMMQRF"/>
<dbReference type="InterPro" id="IPR020846">
    <property type="entry name" value="MFS_dom"/>
</dbReference>
<dbReference type="PROSITE" id="PS50850">
    <property type="entry name" value="MFS"/>
    <property type="match status" value="1"/>
</dbReference>
<feature type="transmembrane region" description="Helical" evidence="5">
    <location>
        <begin position="448"/>
        <end position="469"/>
    </location>
</feature>
<dbReference type="InterPro" id="IPR036259">
    <property type="entry name" value="MFS_trans_sf"/>
</dbReference>
<keyword evidence="8" id="KW-1185">Reference proteome</keyword>
<dbReference type="PROSITE" id="PS00216">
    <property type="entry name" value="SUGAR_TRANSPORT_1"/>
    <property type="match status" value="1"/>
</dbReference>
<evidence type="ECO:0000256" key="5">
    <source>
        <dbReference type="SAM" id="Phobius"/>
    </source>
</evidence>
<evidence type="ECO:0000256" key="3">
    <source>
        <dbReference type="ARBA" id="ARBA00022989"/>
    </source>
</evidence>
<sequence length="539" mass="60595">MTMLYDDVLQIIGEFGLYQKKIFAILCYEPFTSGLLLLISTFTLSTPDHRCAIPGLENDTFHPQGDHHRDLINQSIPHNSKCLLRNQSADELGNMTSSEYKCSSWVYDTSTFTNSLVTEFNLVCDDASLKSTTVMTLFLGLMIGYGIGNIADYVGRKPMMVLGNFLVCISSYLLVWSPTYTFVSVVRFFLGFGVALQTLPIYNIGLEIVGPSKRIYTGILSNFTWLLGMFVISLLGYLIRTWRYLHLGAAIFMTVLLTFVCLIPESPRWLLTRGKTDRAKLIIEKMAASNKVKLLDDIVDVTTVPPDTVTKIRFWKMFTSPVLLARTLVMYFTWFTVSLIYYGIMLNLDTLVGNVYLNLFLTGIFEGLSYLLVLFIGDKVGRRILAFGSLFTSGLCLTSVIFILMYASSDQQWLMTLFTMVGLFGTNVAFSLWWLWTGEFFPTELRNFGVGTSSCIGRTAAVIAPYFGLISQGIAGNFKEAAPFIIYSAFSFTSLILTFLFLPETTNVRLPDTIYDCKKLGKKKQVYELKMNPPPSGCI</sequence>
<feature type="transmembrane region" description="Helical" evidence="5">
    <location>
        <begin position="159"/>
        <end position="176"/>
    </location>
</feature>
<feature type="transmembrane region" description="Helical" evidence="5">
    <location>
        <begin position="215"/>
        <end position="238"/>
    </location>
</feature>
<dbReference type="GO" id="GO:0022857">
    <property type="term" value="F:transmembrane transporter activity"/>
    <property type="evidence" value="ECO:0007669"/>
    <property type="project" value="InterPro"/>
</dbReference>
<dbReference type="HOGENOM" id="CLU_001265_33_4_1"/>
<evidence type="ECO:0000313" key="8">
    <source>
        <dbReference type="Proteomes" id="UP000030746"/>
    </source>
</evidence>
<dbReference type="AlphaFoldDB" id="V3ZVC4"/>
<evidence type="ECO:0000256" key="4">
    <source>
        <dbReference type="ARBA" id="ARBA00023136"/>
    </source>
</evidence>
<dbReference type="STRING" id="225164.V3ZVC4"/>
<feature type="transmembrane region" description="Helical" evidence="5">
    <location>
        <begin position="244"/>
        <end position="263"/>
    </location>
</feature>